<evidence type="ECO:0000256" key="9">
    <source>
        <dbReference type="ARBA" id="ARBA00023170"/>
    </source>
</evidence>
<dbReference type="GO" id="GO:0004930">
    <property type="term" value="F:G protein-coupled receptor activity"/>
    <property type="evidence" value="ECO:0007669"/>
    <property type="project" value="UniProtKB-KW"/>
</dbReference>
<keyword evidence="11 14" id="KW-0807">Transducer</keyword>
<evidence type="ECO:0000256" key="11">
    <source>
        <dbReference type="ARBA" id="ARBA00023224"/>
    </source>
</evidence>
<feature type="transmembrane region" description="Helical" evidence="15">
    <location>
        <begin position="84"/>
        <end position="106"/>
    </location>
</feature>
<dbReference type="SUPFAM" id="SSF81321">
    <property type="entry name" value="Family A G protein-coupled receptor-like"/>
    <property type="match status" value="1"/>
</dbReference>
<dbReference type="Ensembl" id="ENSVURT00010031257.1">
    <property type="protein sequence ID" value="ENSVURP00010027444.1"/>
    <property type="gene ID" value="ENSVURG00010021003.1"/>
</dbReference>
<evidence type="ECO:0000256" key="3">
    <source>
        <dbReference type="ARBA" id="ARBA00022480"/>
    </source>
</evidence>
<dbReference type="PANTHER" id="PTHR11394:SF58">
    <property type="entry name" value="TASTE RECEPTOR TYPE 2 MEMBER 7"/>
    <property type="match status" value="1"/>
</dbReference>
<evidence type="ECO:0000256" key="13">
    <source>
        <dbReference type="RuleBase" id="RU004423"/>
    </source>
</evidence>
<keyword evidence="4 14" id="KW-0716">Sensory transduction</keyword>
<feature type="transmembrane region" description="Helical" evidence="15">
    <location>
        <begin position="260"/>
        <end position="283"/>
    </location>
</feature>
<evidence type="ECO:0000256" key="15">
    <source>
        <dbReference type="SAM" id="Phobius"/>
    </source>
</evidence>
<evidence type="ECO:0000256" key="14">
    <source>
        <dbReference type="RuleBase" id="RU004424"/>
    </source>
</evidence>
<comment type="similarity">
    <text evidence="2 13">Belongs to the G-protein coupled receptor T2R family.</text>
</comment>
<accession>A0A4X2LQ58</accession>
<dbReference type="FunFam" id="1.20.1070.10:FF:000042">
    <property type="entry name" value="Taste receptor type 2 member 7"/>
    <property type="match status" value="1"/>
</dbReference>
<keyword evidence="10" id="KW-0325">Glycoprotein</keyword>
<keyword evidence="6 15" id="KW-1133">Transmembrane helix</keyword>
<feature type="transmembrane region" description="Helical" evidence="15">
    <location>
        <begin position="12"/>
        <end position="33"/>
    </location>
</feature>
<feature type="transmembrane region" description="Helical" evidence="15">
    <location>
        <begin position="185"/>
        <end position="206"/>
    </location>
</feature>
<gene>
    <name evidence="17" type="primary">LOC114052593</name>
</gene>
<dbReference type="RefSeq" id="XP_027731068.1">
    <property type="nucleotide sequence ID" value="XM_027875267.1"/>
</dbReference>
<keyword evidence="7 14" id="KW-0297">G-protein coupled receptor</keyword>
<dbReference type="Proteomes" id="UP000314987">
    <property type="component" value="Unassembled WGS sequence"/>
</dbReference>
<evidence type="ECO:0000259" key="16">
    <source>
        <dbReference type="PROSITE" id="PS50262"/>
    </source>
</evidence>
<evidence type="ECO:0000256" key="8">
    <source>
        <dbReference type="ARBA" id="ARBA00023136"/>
    </source>
</evidence>
<evidence type="ECO:0000256" key="1">
    <source>
        <dbReference type="ARBA" id="ARBA00004141"/>
    </source>
</evidence>
<organism evidence="17 18">
    <name type="scientific">Vombatus ursinus</name>
    <name type="common">Common wombat</name>
    <dbReference type="NCBI Taxonomy" id="29139"/>
    <lineage>
        <taxon>Eukaryota</taxon>
        <taxon>Metazoa</taxon>
        <taxon>Chordata</taxon>
        <taxon>Craniata</taxon>
        <taxon>Vertebrata</taxon>
        <taxon>Euteleostomi</taxon>
        <taxon>Mammalia</taxon>
        <taxon>Metatheria</taxon>
        <taxon>Diprotodontia</taxon>
        <taxon>Vombatidae</taxon>
        <taxon>Vombatus</taxon>
    </lineage>
</organism>
<dbReference type="GO" id="GO:0033038">
    <property type="term" value="F:bitter taste receptor activity"/>
    <property type="evidence" value="ECO:0007669"/>
    <property type="project" value="InterPro"/>
</dbReference>
<proteinExistence type="inferred from homology"/>
<evidence type="ECO:0000256" key="12">
    <source>
        <dbReference type="ARBA" id="ARBA00025304"/>
    </source>
</evidence>
<evidence type="ECO:0000256" key="2">
    <source>
        <dbReference type="ARBA" id="ARBA00007376"/>
    </source>
</evidence>
<keyword evidence="3 14" id="KW-0919">Taste</keyword>
<comment type="subcellular location">
    <subcellularLocation>
        <location evidence="1 14">Membrane</location>
        <topology evidence="1 14">Multi-pass membrane protein</topology>
    </subcellularLocation>
</comment>
<keyword evidence="5 14" id="KW-0812">Transmembrane</keyword>
<dbReference type="Gene3D" id="1.20.1070.10">
    <property type="entry name" value="Rhodopsin 7-helix transmembrane proteins"/>
    <property type="match status" value="1"/>
</dbReference>
<dbReference type="OrthoDB" id="8876749at2759"/>
<evidence type="ECO:0000256" key="5">
    <source>
        <dbReference type="ARBA" id="ARBA00022692"/>
    </source>
</evidence>
<keyword evidence="8 14" id="KW-0472">Membrane</keyword>
<keyword evidence="9 14" id="KW-0675">Receptor</keyword>
<evidence type="ECO:0000256" key="6">
    <source>
        <dbReference type="ARBA" id="ARBA00022989"/>
    </source>
</evidence>
<dbReference type="PANTHER" id="PTHR11394">
    <property type="entry name" value="TASTE RECEPTOR TYPE 2"/>
    <property type="match status" value="1"/>
</dbReference>
<protein>
    <recommendedName>
        <fullName evidence="14">Taste receptor type 2</fullName>
    </recommendedName>
</protein>
<dbReference type="GeneID" id="114052593"/>
<dbReference type="Pfam" id="PF05296">
    <property type="entry name" value="TAS2R"/>
    <property type="match status" value="1"/>
</dbReference>
<reference evidence="18" key="1">
    <citation type="submission" date="2018-12" db="EMBL/GenBank/DDBJ databases">
        <authorList>
            <person name="Yazar S."/>
        </authorList>
    </citation>
    <scope>NUCLEOTIDE SEQUENCE [LARGE SCALE GENOMIC DNA]</scope>
</reference>
<feature type="transmembrane region" description="Helical" evidence="15">
    <location>
        <begin position="127"/>
        <end position="146"/>
    </location>
</feature>
<feature type="transmembrane region" description="Helical" evidence="15">
    <location>
        <begin position="233"/>
        <end position="254"/>
    </location>
</feature>
<dbReference type="GO" id="GO:0016020">
    <property type="term" value="C:membrane"/>
    <property type="evidence" value="ECO:0007669"/>
    <property type="project" value="UniProtKB-SubCell"/>
</dbReference>
<dbReference type="CDD" id="cd13950">
    <property type="entry name" value="7tm_TAS2R"/>
    <property type="match status" value="1"/>
</dbReference>
<keyword evidence="18" id="KW-1185">Reference proteome</keyword>
<sequence>MLSNGKKIFMALTIYDFLLGILVNGFIVLVNCIDCVKNKKVPPSDLIMVSLAISRIGLSCAITWRNYLIFTSLDVPSQVRINDFFLILTHSSNTWFVTILSIFYFLKITNFSNPFFLWMKRRIDRMVIMLLVGTLIFSFSVGFAMVERMYYYYGRIFNRGKENNVSQEVQVSKSMFLMFQVLLDLMSLLPFILSIISFSLFILSLWRHTRQMQLNATGSRDPSTEAHVRAMKAVSSFLILFLLYYLGLYVYYFTEEKSKLASMFIMSIMSLYPFGHSVILILWNSKLRKAALRVSWLMRGCQRGNHLQVL</sequence>
<dbReference type="InterPro" id="IPR017452">
    <property type="entry name" value="GPCR_Rhodpsn_7TM"/>
</dbReference>
<reference evidence="17" key="3">
    <citation type="submission" date="2025-09" db="UniProtKB">
        <authorList>
            <consortium name="Ensembl"/>
        </authorList>
    </citation>
    <scope>IDENTIFICATION</scope>
</reference>
<dbReference type="GeneTree" id="ENSGT01150000286975"/>
<dbReference type="PROSITE" id="PS50262">
    <property type="entry name" value="G_PROTEIN_RECEP_F1_2"/>
    <property type="match status" value="1"/>
</dbReference>
<evidence type="ECO:0000256" key="4">
    <source>
        <dbReference type="ARBA" id="ARBA00022606"/>
    </source>
</evidence>
<evidence type="ECO:0000313" key="18">
    <source>
        <dbReference type="Proteomes" id="UP000314987"/>
    </source>
</evidence>
<feature type="transmembrane region" description="Helical" evidence="15">
    <location>
        <begin position="45"/>
        <end position="64"/>
    </location>
</feature>
<dbReference type="OMA" id="SRIFIVW"/>
<dbReference type="InterPro" id="IPR007960">
    <property type="entry name" value="TAS2R"/>
</dbReference>
<dbReference type="AlphaFoldDB" id="A0A4X2LQ58"/>
<reference evidence="17" key="2">
    <citation type="submission" date="2025-08" db="UniProtKB">
        <authorList>
            <consortium name="Ensembl"/>
        </authorList>
    </citation>
    <scope>IDENTIFICATION</scope>
</reference>
<evidence type="ECO:0000256" key="7">
    <source>
        <dbReference type="ARBA" id="ARBA00023040"/>
    </source>
</evidence>
<feature type="domain" description="G-protein coupled receptors family 1 profile" evidence="16">
    <location>
        <begin position="23"/>
        <end position="283"/>
    </location>
</feature>
<name>A0A4X2LQ58_VOMUR</name>
<evidence type="ECO:0000313" key="17">
    <source>
        <dbReference type="Ensembl" id="ENSVURP00010027444.1"/>
    </source>
</evidence>
<comment type="function">
    <text evidence="12">Gustducin-coupled receptor implicated in the perception of bitter compounds in the oral cavity and the gastrointestinal tract. Signals through PLCB2 and the calcium-regulated cation channel TRPM5.</text>
</comment>
<evidence type="ECO:0000256" key="10">
    <source>
        <dbReference type="ARBA" id="ARBA00023180"/>
    </source>
</evidence>